<sequence>MKKKNIAFIILCIFLINAFSIAYALQPANKRIVEGFYNGIDGEEIEIEGYDGTIHKLSLTEDAIIKIDNREAQLSDFRAGIEVYGELRGWRLRHLEGYSTSNLGYIEEGGKFRSGTIKTIDRNQLTIRLPWGEEQTYYTSESTILLKDNKAVNPDVLYEGDRVKLYFDEINSNIISKMEIQSDSSIKIKELCRGNIKLADPYEDSITLGDVEVFRNGDWETLGDSMTIEYSSDTPIYIGGSKIPPEKLKYYYGKRAYMALKDSFGHNKIEKMVIKNLYERGYSDKIEEINWYTEYLELANNKVNLGFNDGTIIIKSGRMVDKYSLNPDSDALIISDGRNSRSIIDVIYVYNENINNSNIGQAYIYAGELEEITRNKVILDDFFLLEENEWESFGDDKELYYDDDTYIFDLENNEKITAEEFFERDYSVDDDNDDDEDDWYGYIYTDGDRISSILVKEKLDSLNSQRVTNGVVEKVYENSLVGWKIQLRDGRDWSSRKEQWMARGSNLHVLIEDAMIIKDNKMILPEELKPEDRLYLIRKGSKGKIVLVK</sequence>
<dbReference type="STRING" id="36842.SAMN02194393_01591"/>
<name>A0A1T5K3K6_9FIRM</name>
<accession>A0A1T5K3K6</accession>
<reference evidence="2 3" key="1">
    <citation type="submission" date="2017-02" db="EMBL/GenBank/DDBJ databases">
        <authorList>
            <person name="Peterson S.W."/>
        </authorList>
    </citation>
    <scope>NUCLEOTIDE SEQUENCE [LARGE SCALE GENOMIC DNA]</scope>
    <source>
        <strain evidence="2 3">M1</strain>
    </source>
</reference>
<feature type="signal peptide" evidence="1">
    <location>
        <begin position="1"/>
        <end position="24"/>
    </location>
</feature>
<dbReference type="EMBL" id="FUZT01000003">
    <property type="protein sequence ID" value="SKC58223.1"/>
    <property type="molecule type" value="Genomic_DNA"/>
</dbReference>
<keyword evidence="1" id="KW-0732">Signal</keyword>
<protein>
    <recommendedName>
        <fullName evidence="4">OstA-like protein</fullName>
    </recommendedName>
</protein>
<dbReference type="RefSeq" id="WP_208985012.1">
    <property type="nucleotide sequence ID" value="NZ_FUZT01000003.1"/>
</dbReference>
<organism evidence="2 3">
    <name type="scientific">Maledivibacter halophilus</name>
    <dbReference type="NCBI Taxonomy" id="36842"/>
    <lineage>
        <taxon>Bacteria</taxon>
        <taxon>Bacillati</taxon>
        <taxon>Bacillota</taxon>
        <taxon>Clostridia</taxon>
        <taxon>Peptostreptococcales</taxon>
        <taxon>Caminicellaceae</taxon>
        <taxon>Maledivibacter</taxon>
    </lineage>
</organism>
<feature type="chain" id="PRO_5038989141" description="OstA-like protein" evidence="1">
    <location>
        <begin position="25"/>
        <end position="549"/>
    </location>
</feature>
<dbReference type="Proteomes" id="UP000190285">
    <property type="component" value="Unassembled WGS sequence"/>
</dbReference>
<evidence type="ECO:0000256" key="1">
    <source>
        <dbReference type="SAM" id="SignalP"/>
    </source>
</evidence>
<proteinExistence type="predicted"/>
<dbReference type="AlphaFoldDB" id="A0A1T5K3K6"/>
<evidence type="ECO:0008006" key="4">
    <source>
        <dbReference type="Google" id="ProtNLM"/>
    </source>
</evidence>
<evidence type="ECO:0000313" key="2">
    <source>
        <dbReference type="EMBL" id="SKC58223.1"/>
    </source>
</evidence>
<keyword evidence="3" id="KW-1185">Reference proteome</keyword>
<evidence type="ECO:0000313" key="3">
    <source>
        <dbReference type="Proteomes" id="UP000190285"/>
    </source>
</evidence>
<gene>
    <name evidence="2" type="ORF">SAMN02194393_01591</name>
</gene>